<sequence length="145" mass="16915">MELLKTELHNLACLEKMATKDDIIDLVLGSEQQIFVEGLYKNGPTMISISLSEFRKKDPQPIKVYIPVNIKIEETDSFKYMEHLTMEKSVMKRLSLQDNLDQAISDMKDYACKNGYGISQDILYMTFYPVFDEYWVDLQLLIEEV</sequence>
<dbReference type="RefSeq" id="WP_000421723.1">
    <property type="nucleotide sequence ID" value="NZ_ANDB01000013.1"/>
</dbReference>
<dbReference type="EMBL" id="ANDB01000013">
    <property type="protein sequence ID" value="EPW17232.1"/>
    <property type="molecule type" value="Genomic_DNA"/>
</dbReference>
<reference evidence="1 2" key="1">
    <citation type="submission" date="2012-10" db="EMBL/GenBank/DDBJ databases">
        <authorList>
            <person name="Zadoks R.N."/>
            <person name="Moroni P."/>
            <person name="Richards V.P."/>
            <person name="Durkin S.A.S."/>
            <person name="Kim M."/>
            <person name="Pavinski Bitar P.D."/>
            <person name="Stanhope M.J."/>
            <person name="Town C.D."/>
            <person name="Venter J.C."/>
        </authorList>
    </citation>
    <scope>NUCLEOTIDE SEQUENCE [LARGE SCALE GENOMIC DNA]</scope>
    <source>
        <strain evidence="1 2">CCUG 29376</strain>
    </source>
</reference>
<name>A0AAV3JKC3_STRAG</name>
<comment type="caution">
    <text evidence="1">The sequence shown here is derived from an EMBL/GenBank/DDBJ whole genome shotgun (WGS) entry which is preliminary data.</text>
</comment>
<protein>
    <recommendedName>
        <fullName evidence="3">DUF5085 family protein</fullName>
    </recommendedName>
</protein>
<dbReference type="Proteomes" id="UP000015267">
    <property type="component" value="Unassembled WGS sequence"/>
</dbReference>
<evidence type="ECO:0000313" key="1">
    <source>
        <dbReference type="EMBL" id="EPW17232.1"/>
    </source>
</evidence>
<dbReference type="AlphaFoldDB" id="A0AAV3JKC3"/>
<accession>A0AAV3JKC3</accession>
<organism evidence="1 2">
    <name type="scientific">Streptococcus agalactiae CCUG 29376</name>
    <dbReference type="NCBI Taxonomy" id="1105255"/>
    <lineage>
        <taxon>Bacteria</taxon>
        <taxon>Bacillati</taxon>
        <taxon>Bacillota</taxon>
        <taxon>Bacilli</taxon>
        <taxon>Lactobacillales</taxon>
        <taxon>Streptococcaceae</taxon>
        <taxon>Streptococcus</taxon>
    </lineage>
</organism>
<proteinExistence type="predicted"/>
<gene>
    <name evidence="1" type="ORF">SAG0055_07500</name>
</gene>
<evidence type="ECO:0008006" key="3">
    <source>
        <dbReference type="Google" id="ProtNLM"/>
    </source>
</evidence>
<evidence type="ECO:0000313" key="2">
    <source>
        <dbReference type="Proteomes" id="UP000015267"/>
    </source>
</evidence>